<feature type="domain" description="NAD(P)-binding" evidence="1">
    <location>
        <begin position="7"/>
        <end position="196"/>
    </location>
</feature>
<comment type="caution">
    <text evidence="2">The sequence shown here is derived from an EMBL/GenBank/DDBJ whole genome shotgun (WGS) entry which is preliminary data.</text>
</comment>
<accession>A0A846XND4</accession>
<keyword evidence="3" id="KW-1185">Reference proteome</keyword>
<dbReference type="EMBL" id="JAAXOO010000007">
    <property type="protein sequence ID" value="NKY36709.1"/>
    <property type="molecule type" value="Genomic_DNA"/>
</dbReference>
<dbReference type="SUPFAM" id="SSF51735">
    <property type="entry name" value="NAD(P)-binding Rossmann-fold domains"/>
    <property type="match status" value="1"/>
</dbReference>
<gene>
    <name evidence="2" type="ORF">HGA13_27085</name>
</gene>
<dbReference type="Proteomes" id="UP000565715">
    <property type="component" value="Unassembled WGS sequence"/>
</dbReference>
<dbReference type="InterPro" id="IPR036291">
    <property type="entry name" value="NAD(P)-bd_dom_sf"/>
</dbReference>
<dbReference type="InterPro" id="IPR051606">
    <property type="entry name" value="Polyketide_Oxido-like"/>
</dbReference>
<sequence>MRITIFGAAGQAGSRAVAEALDRGHRVTAVLRRPDRAQEIPRAAEVRIGDAADPEDVVDLAAGQDLVISATRPAAGRESELITTAANLTAATARTGTRLLLVGGAATLTVPDAGGATVMDEPGFPESLHAIARACADQLAVCRAATRTDWTYLSPPAQLHTGARTGRYRLGRDALVVDRHGRSALSYADLAVVLLDEAERSAHRGMRFTAAY</sequence>
<dbReference type="Pfam" id="PF13460">
    <property type="entry name" value="NAD_binding_10"/>
    <property type="match status" value="1"/>
</dbReference>
<name>A0A846XND4_9NOCA</name>
<evidence type="ECO:0000313" key="2">
    <source>
        <dbReference type="EMBL" id="NKY36709.1"/>
    </source>
</evidence>
<evidence type="ECO:0000259" key="1">
    <source>
        <dbReference type="Pfam" id="PF13460"/>
    </source>
</evidence>
<dbReference type="RefSeq" id="WP_068039083.1">
    <property type="nucleotide sequence ID" value="NZ_JAAXOO010000007.1"/>
</dbReference>
<evidence type="ECO:0000313" key="3">
    <source>
        <dbReference type="Proteomes" id="UP000565715"/>
    </source>
</evidence>
<protein>
    <submittedName>
        <fullName evidence="2">NAD(P)H-binding protein</fullName>
    </submittedName>
</protein>
<dbReference type="Gene3D" id="3.40.50.720">
    <property type="entry name" value="NAD(P)-binding Rossmann-like Domain"/>
    <property type="match status" value="1"/>
</dbReference>
<dbReference type="GO" id="GO:0016646">
    <property type="term" value="F:oxidoreductase activity, acting on the CH-NH group of donors, NAD or NADP as acceptor"/>
    <property type="evidence" value="ECO:0007669"/>
    <property type="project" value="TreeGrafter"/>
</dbReference>
<dbReference type="InterPro" id="IPR016040">
    <property type="entry name" value="NAD(P)-bd_dom"/>
</dbReference>
<dbReference type="AlphaFoldDB" id="A0A846XND4"/>
<dbReference type="PANTHER" id="PTHR43355:SF2">
    <property type="entry name" value="FLAVIN REDUCTASE (NADPH)"/>
    <property type="match status" value="1"/>
</dbReference>
<dbReference type="PANTHER" id="PTHR43355">
    <property type="entry name" value="FLAVIN REDUCTASE (NADPH)"/>
    <property type="match status" value="1"/>
</dbReference>
<reference evidence="2 3" key="1">
    <citation type="submission" date="2020-04" db="EMBL/GenBank/DDBJ databases">
        <title>MicrobeNet Type strains.</title>
        <authorList>
            <person name="Nicholson A.C."/>
        </authorList>
    </citation>
    <scope>NUCLEOTIDE SEQUENCE [LARGE SCALE GENOMIC DNA]</scope>
    <source>
        <strain evidence="2 3">DSM 45078</strain>
    </source>
</reference>
<proteinExistence type="predicted"/>
<organism evidence="2 3">
    <name type="scientific">Nocardia speluncae</name>
    <dbReference type="NCBI Taxonomy" id="419477"/>
    <lineage>
        <taxon>Bacteria</taxon>
        <taxon>Bacillati</taxon>
        <taxon>Actinomycetota</taxon>
        <taxon>Actinomycetes</taxon>
        <taxon>Mycobacteriales</taxon>
        <taxon>Nocardiaceae</taxon>
        <taxon>Nocardia</taxon>
    </lineage>
</organism>